<dbReference type="OrthoDB" id="9807157at2"/>
<evidence type="ECO:0000256" key="2">
    <source>
        <dbReference type="ARBA" id="ARBA00022679"/>
    </source>
</evidence>
<reference evidence="6" key="1">
    <citation type="submission" date="2016-07" db="EMBL/GenBank/DDBJ databases">
        <authorList>
            <person name="Florea S."/>
            <person name="Webb J.S."/>
            <person name="Jaromczyk J."/>
            <person name="Schardl C.L."/>
        </authorList>
    </citation>
    <scope>NUCLEOTIDE SEQUENCE [LARGE SCALE GENOMIC DNA]</scope>
    <source>
        <strain evidence="6">MV-1</strain>
    </source>
</reference>
<name>A0A1E5Q5C5_9PROT</name>
<dbReference type="GO" id="GO:0030170">
    <property type="term" value="F:pyridoxal phosphate binding"/>
    <property type="evidence" value="ECO:0007669"/>
    <property type="project" value="InterPro"/>
</dbReference>
<feature type="domain" description="Aminotransferase class I/classII large" evidence="4">
    <location>
        <begin position="29"/>
        <end position="370"/>
    </location>
</feature>
<dbReference type="InterPro" id="IPR015424">
    <property type="entry name" value="PyrdxlP-dep_Trfase"/>
</dbReference>
<dbReference type="PANTHER" id="PTHR13693">
    <property type="entry name" value="CLASS II AMINOTRANSFERASE/8-AMINO-7-OXONONANOATE SYNTHASE"/>
    <property type="match status" value="1"/>
</dbReference>
<keyword evidence="6" id="KW-1185">Reference proteome</keyword>
<dbReference type="GO" id="GO:0008710">
    <property type="term" value="F:8-amino-7-oxononanoate synthase activity"/>
    <property type="evidence" value="ECO:0007669"/>
    <property type="project" value="TreeGrafter"/>
</dbReference>
<dbReference type="EMBL" id="MCGG01000052">
    <property type="protein sequence ID" value="OEJ65353.1"/>
    <property type="molecule type" value="Genomic_DNA"/>
</dbReference>
<dbReference type="Gene3D" id="3.90.1150.10">
    <property type="entry name" value="Aspartate Aminotransferase, domain 1"/>
    <property type="match status" value="1"/>
</dbReference>
<dbReference type="SUPFAM" id="SSF53383">
    <property type="entry name" value="PLP-dependent transferases"/>
    <property type="match status" value="1"/>
</dbReference>
<dbReference type="Gene3D" id="3.40.640.10">
    <property type="entry name" value="Type I PLP-dependent aspartate aminotransferase-like (Major domain)"/>
    <property type="match status" value="1"/>
</dbReference>
<keyword evidence="2" id="KW-0808">Transferase</keyword>
<organism evidence="5 6">
    <name type="scientific">Magnetovibrio blakemorei</name>
    <dbReference type="NCBI Taxonomy" id="28181"/>
    <lineage>
        <taxon>Bacteria</taxon>
        <taxon>Pseudomonadati</taxon>
        <taxon>Pseudomonadota</taxon>
        <taxon>Alphaproteobacteria</taxon>
        <taxon>Rhodospirillales</taxon>
        <taxon>Magnetovibrionaceae</taxon>
        <taxon>Magnetovibrio</taxon>
    </lineage>
</organism>
<dbReference type="InterPro" id="IPR015421">
    <property type="entry name" value="PyrdxlP-dep_Trfase_major"/>
</dbReference>
<sequence length="376" mass="40551">MRLKLTNPFQDKLDTLSRLEKRRTLIPIDGIDFSSNDYLGLSNHDGIRHSLVETLANGVALGAGGSRLLRGNHREHEDLEDFACAFFGADSALFMATGYLANLSLLTTLPQRGDVILMDELIHASTKEGVHAATAKHAKFTHNDAGACEDALKRARDRGAKDVWIAVESVYSMDGDVAPLEDLIAIADHHGAYLIVDEAHATGIHGPDGKGFAAAFEGRDNVVVLHTCGKALGQAGALLTMPHVMKDYLINAARSFIYTTAPTPLSAVAVQRALEVVHREPERRDRLFDLIAYAHRIFKDAPGVIPGETQIMPLMVGSDGDAQALALHLQAQGFDIRAIRTPTVAEGAARLRLSITLNVTKADIDALADAYISKVG</sequence>
<accession>A0A1E5Q5C5</accession>
<dbReference type="Pfam" id="PF00155">
    <property type="entry name" value="Aminotran_1_2"/>
    <property type="match status" value="1"/>
</dbReference>
<comment type="caution">
    <text evidence="5">The sequence shown here is derived from an EMBL/GenBank/DDBJ whole genome shotgun (WGS) entry which is preliminary data.</text>
</comment>
<dbReference type="InterPro" id="IPR050087">
    <property type="entry name" value="AON_synthase_class-II"/>
</dbReference>
<evidence type="ECO:0000256" key="3">
    <source>
        <dbReference type="ARBA" id="ARBA00022898"/>
    </source>
</evidence>
<proteinExistence type="predicted"/>
<evidence type="ECO:0000256" key="1">
    <source>
        <dbReference type="ARBA" id="ARBA00001933"/>
    </source>
</evidence>
<gene>
    <name evidence="5" type="ORF">BEN30_14640</name>
</gene>
<evidence type="ECO:0000259" key="4">
    <source>
        <dbReference type="Pfam" id="PF00155"/>
    </source>
</evidence>
<dbReference type="InterPro" id="IPR015422">
    <property type="entry name" value="PyrdxlP-dep_Trfase_small"/>
</dbReference>
<dbReference type="STRING" id="28181.BEN30_14640"/>
<dbReference type="InterPro" id="IPR004839">
    <property type="entry name" value="Aminotransferase_I/II_large"/>
</dbReference>
<protein>
    <submittedName>
        <fullName evidence="5">8-amino-7-oxononanoate synthase</fullName>
    </submittedName>
</protein>
<dbReference type="AlphaFoldDB" id="A0A1E5Q5C5"/>
<evidence type="ECO:0000313" key="6">
    <source>
        <dbReference type="Proteomes" id="UP000095347"/>
    </source>
</evidence>
<keyword evidence="3" id="KW-0663">Pyridoxal phosphate</keyword>
<dbReference type="Proteomes" id="UP000095347">
    <property type="component" value="Unassembled WGS sequence"/>
</dbReference>
<dbReference type="GO" id="GO:0009102">
    <property type="term" value="P:biotin biosynthetic process"/>
    <property type="evidence" value="ECO:0007669"/>
    <property type="project" value="TreeGrafter"/>
</dbReference>
<dbReference type="PANTHER" id="PTHR13693:SF100">
    <property type="entry name" value="8-AMINO-7-OXONONANOATE SYNTHASE"/>
    <property type="match status" value="1"/>
</dbReference>
<comment type="cofactor">
    <cofactor evidence="1">
        <name>pyridoxal 5'-phosphate</name>
        <dbReference type="ChEBI" id="CHEBI:597326"/>
    </cofactor>
</comment>
<evidence type="ECO:0000313" key="5">
    <source>
        <dbReference type="EMBL" id="OEJ65353.1"/>
    </source>
</evidence>